<keyword evidence="6" id="KW-0165">Cleavage on pair of basic residues</keyword>
<dbReference type="InterPro" id="IPR013532">
    <property type="entry name" value="Opioid_neuropept"/>
</dbReference>
<evidence type="ECO:0000256" key="4">
    <source>
        <dbReference type="ARBA" id="ARBA00005832"/>
    </source>
</evidence>
<evidence type="ECO:0000256" key="7">
    <source>
        <dbReference type="ARBA" id="ARBA00022702"/>
    </source>
</evidence>
<dbReference type="Pfam" id="PF00976">
    <property type="entry name" value="ACTH_domain"/>
    <property type="match status" value="3"/>
</dbReference>
<feature type="domain" description="Pro-opiomelanocortin N-terminal" evidence="12">
    <location>
        <begin position="26"/>
        <end position="70"/>
    </location>
</feature>
<keyword evidence="7" id="KW-0372">Hormone</keyword>
<proteinExistence type="evidence at transcript level"/>
<feature type="domain" description="Opiodes neuropeptide" evidence="13">
    <location>
        <begin position="222"/>
        <end position="252"/>
    </location>
</feature>
<evidence type="ECO:0000256" key="10">
    <source>
        <dbReference type="SAM" id="SignalP"/>
    </source>
</evidence>
<evidence type="ECO:0000256" key="5">
    <source>
        <dbReference type="ARBA" id="ARBA00022525"/>
    </source>
</evidence>
<organism evidence="14">
    <name type="scientific">Protopterus annectens</name>
    <name type="common">African lungfish</name>
    <dbReference type="NCBI Taxonomy" id="7888"/>
    <lineage>
        <taxon>Eukaryota</taxon>
        <taxon>Metazoa</taxon>
        <taxon>Chordata</taxon>
        <taxon>Craniata</taxon>
        <taxon>Vertebrata</taxon>
        <taxon>Euteleostomi</taxon>
        <taxon>Dipnomorpha</taxon>
        <taxon>Ceratodontiformes</taxon>
        <taxon>Lepidosirenoidei</taxon>
        <taxon>Protopteridae</taxon>
        <taxon>Protopterus</taxon>
    </lineage>
</organism>
<dbReference type="InterPro" id="IPR013531">
    <property type="entry name" value="Mcrtin_ACTH_cent"/>
</dbReference>
<evidence type="ECO:0000259" key="12">
    <source>
        <dbReference type="SMART" id="SM01364"/>
    </source>
</evidence>
<dbReference type="SMART" id="SM01365">
    <property type="entry name" value="Op_neuropeptide"/>
    <property type="match status" value="1"/>
</dbReference>
<dbReference type="GO" id="GO:0005615">
    <property type="term" value="C:extracellular space"/>
    <property type="evidence" value="ECO:0007669"/>
    <property type="project" value="TreeGrafter"/>
</dbReference>
<dbReference type="GO" id="GO:2000852">
    <property type="term" value="P:regulation of corticosterone secretion"/>
    <property type="evidence" value="ECO:0007669"/>
    <property type="project" value="TreeGrafter"/>
</dbReference>
<dbReference type="Pfam" id="PF08384">
    <property type="entry name" value="NPP"/>
    <property type="match status" value="1"/>
</dbReference>
<dbReference type="GO" id="GO:0005179">
    <property type="term" value="F:hormone activity"/>
    <property type="evidence" value="ECO:0007669"/>
    <property type="project" value="UniProtKB-KW"/>
</dbReference>
<dbReference type="GO" id="GO:0007218">
    <property type="term" value="P:neuropeptide signaling pathway"/>
    <property type="evidence" value="ECO:0007669"/>
    <property type="project" value="UniProtKB-KW"/>
</dbReference>
<reference evidence="14" key="1">
    <citation type="journal article" date="1999" name="Gen. Comp. Endocrinol.">
        <title>Molecular cloning of lungfish proopiomelanocortin cDNA.</title>
        <authorList>
            <person name="Amemiya Y."/>
            <person name="Takahashi A."/>
            <person name="Meguro H."/>
            <person name="Kawauchi H."/>
        </authorList>
    </citation>
    <scope>NUCLEOTIDE SEQUENCE</scope>
    <source>
        <tissue evidence="14">Pituitary gland</tissue>
    </source>
</reference>
<protein>
    <submittedName>
        <fullName evidence="14">Proopiomelanocortin</fullName>
    </submittedName>
</protein>
<evidence type="ECO:0000313" key="14">
    <source>
        <dbReference type="EMBL" id="BAA32607.1"/>
    </source>
</evidence>
<comment type="function">
    <text evidence="2">Endogenous opiate.</text>
</comment>
<comment type="similarity">
    <text evidence="4">Belongs to the POMC family.</text>
</comment>
<evidence type="ECO:0000256" key="2">
    <source>
        <dbReference type="ARBA" id="ARBA00003192"/>
    </source>
</evidence>
<evidence type="ECO:0000256" key="6">
    <source>
        <dbReference type="ARBA" id="ARBA00022685"/>
    </source>
</evidence>
<dbReference type="EMBL" id="AB017199">
    <property type="protein sequence ID" value="BAA32607.1"/>
    <property type="molecule type" value="mRNA"/>
</dbReference>
<evidence type="ECO:0000259" key="11">
    <source>
        <dbReference type="SMART" id="SM01363"/>
    </source>
</evidence>
<dbReference type="GO" id="GO:0001664">
    <property type="term" value="F:G protein-coupled receptor binding"/>
    <property type="evidence" value="ECO:0007669"/>
    <property type="project" value="TreeGrafter"/>
</dbReference>
<evidence type="ECO:0000259" key="13">
    <source>
        <dbReference type="SMART" id="SM01365"/>
    </source>
</evidence>
<comment type="subcellular location">
    <subcellularLocation>
        <location evidence="3">Secreted</location>
    </subcellularLocation>
</comment>
<feature type="chain" id="PRO_5004160685" evidence="10">
    <location>
        <begin position="26"/>
        <end position="255"/>
    </location>
</feature>
<evidence type="ECO:0000256" key="9">
    <source>
        <dbReference type="ARBA" id="ARBA00023205"/>
    </source>
</evidence>
<dbReference type="Pfam" id="PF08035">
    <property type="entry name" value="Op_neuropeptide"/>
    <property type="match status" value="1"/>
</dbReference>
<evidence type="ECO:0000256" key="8">
    <source>
        <dbReference type="ARBA" id="ARBA00022729"/>
    </source>
</evidence>
<keyword evidence="9" id="KW-0257">Endorphin</keyword>
<keyword evidence="8 10" id="KW-0732">Signal</keyword>
<dbReference type="PANTHER" id="PTHR11416:SF7">
    <property type="entry name" value="PRO-OPIOMELANOCORTIN"/>
    <property type="match status" value="1"/>
</dbReference>
<dbReference type="AlphaFoldDB" id="O93261"/>
<dbReference type="PRINTS" id="PR00383">
    <property type="entry name" value="MELANOCORTIN"/>
</dbReference>
<dbReference type="InterPro" id="IPR001941">
    <property type="entry name" value="PMOC"/>
</dbReference>
<evidence type="ECO:0000256" key="1">
    <source>
        <dbReference type="ARBA" id="ARBA00002965"/>
    </source>
</evidence>
<keyword evidence="5" id="KW-0964">Secreted</keyword>
<dbReference type="PANTHER" id="PTHR11416">
    <property type="entry name" value="PRO-OPIOMELANOCORTIN"/>
    <property type="match status" value="1"/>
</dbReference>
<comment type="function">
    <text evidence="1">Stimulates the adrenal glands to release cortisol.</text>
</comment>
<dbReference type="GO" id="GO:0030141">
    <property type="term" value="C:secretory granule"/>
    <property type="evidence" value="ECO:0007669"/>
    <property type="project" value="TreeGrafter"/>
</dbReference>
<dbReference type="SMART" id="SM01363">
    <property type="entry name" value="ACTH_domain"/>
    <property type="match status" value="2"/>
</dbReference>
<dbReference type="InterPro" id="IPR050878">
    <property type="entry name" value="POMC-derived_peptides"/>
</dbReference>
<dbReference type="SMART" id="SM01364">
    <property type="entry name" value="NPP"/>
    <property type="match status" value="1"/>
</dbReference>
<feature type="domain" description="Pro-opiomelanocortin/corticotropin ACTH central region" evidence="11">
    <location>
        <begin position="133"/>
        <end position="171"/>
    </location>
</feature>
<evidence type="ECO:0000256" key="3">
    <source>
        <dbReference type="ARBA" id="ARBA00004613"/>
    </source>
</evidence>
<dbReference type="InterPro" id="IPR013593">
    <property type="entry name" value="Melanocortin_N"/>
</dbReference>
<feature type="domain" description="Pro-opiomelanocortin/corticotropin ACTH central region" evidence="11">
    <location>
        <begin position="205"/>
        <end position="241"/>
    </location>
</feature>
<name>O93261_PROAN</name>
<sequence length="255" mass="30227">MLKPVWRHLFVLSTVLMIYGTGVHSQCWETSKCRDLSTESNLLECIKSCKSDLSAESPVYPGNGHMQPLSEDIRKYMMTHFRWDKFGRRNNETGNKREDGYKTPLLSIIPALESHNNLDMEEDSLSRQDDRRSYSMEHFRWGKPVGKKRRPIKVYPNGMEDESAESYSPDLRRDMPMEFDYPEPSSEEKSEENDIMNLLEKKDRNYRMQHFRWNSPPKDKRYGGFMKSWDERSQKPLMTLFKNVMIKDAYEKKGQ</sequence>
<accession>O93261</accession>
<feature type="signal peptide" evidence="10">
    <location>
        <begin position="1"/>
        <end position="25"/>
    </location>
</feature>